<dbReference type="EMBL" id="AHAT01028153">
    <property type="status" value="NOT_ANNOTATED_CDS"/>
    <property type="molecule type" value="Genomic_DNA"/>
</dbReference>
<dbReference type="InParanoid" id="W5MPN0"/>
<dbReference type="Ensembl" id="ENSLOCT00000010352.1">
    <property type="protein sequence ID" value="ENSLOCP00000010339.1"/>
    <property type="gene ID" value="ENSLOCG00000008497.1"/>
</dbReference>
<evidence type="ECO:0000256" key="1">
    <source>
        <dbReference type="SAM" id="MobiDB-lite"/>
    </source>
</evidence>
<reference evidence="2" key="2">
    <citation type="submission" date="2025-08" db="UniProtKB">
        <authorList>
            <consortium name="Ensembl"/>
        </authorList>
    </citation>
    <scope>IDENTIFICATION</scope>
</reference>
<organism evidence="2 3">
    <name type="scientific">Lepisosteus oculatus</name>
    <name type="common">Spotted gar</name>
    <dbReference type="NCBI Taxonomy" id="7918"/>
    <lineage>
        <taxon>Eukaryota</taxon>
        <taxon>Metazoa</taxon>
        <taxon>Chordata</taxon>
        <taxon>Craniata</taxon>
        <taxon>Vertebrata</taxon>
        <taxon>Euteleostomi</taxon>
        <taxon>Actinopterygii</taxon>
        <taxon>Neopterygii</taxon>
        <taxon>Holostei</taxon>
        <taxon>Semionotiformes</taxon>
        <taxon>Lepisosteidae</taxon>
        <taxon>Lepisosteus</taxon>
    </lineage>
</organism>
<protein>
    <submittedName>
        <fullName evidence="2">Uncharacterized protein</fullName>
    </submittedName>
</protein>
<keyword evidence="3" id="KW-1185">Reference proteome</keyword>
<dbReference type="Proteomes" id="UP000018468">
    <property type="component" value="Linkage group LG24"/>
</dbReference>
<name>W5MPN0_LEPOC</name>
<evidence type="ECO:0000313" key="2">
    <source>
        <dbReference type="Ensembl" id="ENSLOCP00000010339.1"/>
    </source>
</evidence>
<sequence length="184" mass="20227">RGVAGRRPQLQPQGHPLLADQSHVQPPQQDEPPVEHRGHRGLLQRREFPGLCGQAGSGLRGSHCGYRFWSLPGTGESYFLLLSPLVPPSRSSCGPDVYPRPLLRRGCGETRERKANLHGGLVRPPDSNVSLSCFGFQVGPRCGWFCTHLFIPYLSFQLISETGIFSSRVYIAPFAPEVSKGLGQ</sequence>
<proteinExistence type="predicted"/>
<reference evidence="2" key="3">
    <citation type="submission" date="2025-09" db="UniProtKB">
        <authorList>
            <consortium name="Ensembl"/>
        </authorList>
    </citation>
    <scope>IDENTIFICATION</scope>
</reference>
<reference evidence="3" key="1">
    <citation type="submission" date="2011-12" db="EMBL/GenBank/DDBJ databases">
        <title>The Draft Genome of Lepisosteus oculatus.</title>
        <authorList>
            <consortium name="The Broad Institute Genome Assembly &amp; Analysis Group"/>
            <consortium name="Computational R&amp;D Group"/>
            <consortium name="and Sequencing Platform"/>
            <person name="Di Palma F."/>
            <person name="Alfoldi J."/>
            <person name="Johnson J."/>
            <person name="Berlin A."/>
            <person name="Gnerre S."/>
            <person name="Jaffe D."/>
            <person name="MacCallum I."/>
            <person name="Young S."/>
            <person name="Walker B.J."/>
            <person name="Lander E.S."/>
            <person name="Lindblad-Toh K."/>
        </authorList>
    </citation>
    <scope>NUCLEOTIDE SEQUENCE [LARGE SCALE GENOMIC DNA]</scope>
</reference>
<accession>W5MPN0</accession>
<evidence type="ECO:0000313" key="3">
    <source>
        <dbReference type="Proteomes" id="UP000018468"/>
    </source>
</evidence>
<dbReference type="AlphaFoldDB" id="W5MPN0"/>
<dbReference type="Bgee" id="ENSLOCG00000008497">
    <property type="expression patterns" value="Expressed in muscle tissue and 13 other cell types or tissues"/>
</dbReference>
<dbReference type="HOGENOM" id="CLU_1471452_0_0_1"/>
<feature type="region of interest" description="Disordered" evidence="1">
    <location>
        <begin position="1"/>
        <end position="39"/>
    </location>
</feature>